<feature type="chain" id="PRO_5037185610" description="GH16 domain-containing protein" evidence="2">
    <location>
        <begin position="23"/>
        <end position="705"/>
    </location>
</feature>
<evidence type="ECO:0000313" key="4">
    <source>
        <dbReference type="EMBL" id="MBJ7879828.1"/>
    </source>
</evidence>
<evidence type="ECO:0000256" key="2">
    <source>
        <dbReference type="SAM" id="SignalP"/>
    </source>
</evidence>
<dbReference type="AlphaFoldDB" id="A0A934KSD2"/>
<dbReference type="CDD" id="cd14948">
    <property type="entry name" value="BACON"/>
    <property type="match status" value="2"/>
</dbReference>
<dbReference type="EMBL" id="JAEHJZ010000005">
    <property type="protein sequence ID" value="MBJ7879828.1"/>
    <property type="molecule type" value="Genomic_DNA"/>
</dbReference>
<evidence type="ECO:0000313" key="5">
    <source>
        <dbReference type="Proteomes" id="UP000662373"/>
    </source>
</evidence>
<dbReference type="PROSITE" id="PS51257">
    <property type="entry name" value="PROKAR_LIPOPROTEIN"/>
    <property type="match status" value="1"/>
</dbReference>
<dbReference type="Gene3D" id="2.60.40.10">
    <property type="entry name" value="Immunoglobulins"/>
    <property type="match status" value="3"/>
</dbReference>
<evidence type="ECO:0000256" key="1">
    <source>
        <dbReference type="ARBA" id="ARBA00006865"/>
    </source>
</evidence>
<reference evidence="4 5" key="1">
    <citation type="submission" date="2020-09" db="EMBL/GenBank/DDBJ databases">
        <title>Draft genome of Gelidibacter salicanalis PAMC21136.</title>
        <authorList>
            <person name="Park H."/>
        </authorList>
    </citation>
    <scope>NUCLEOTIDE SEQUENCE [LARGE SCALE GENOMIC DNA]</scope>
    <source>
        <strain evidence="4 5">PAMC21136</strain>
    </source>
</reference>
<dbReference type="InterPro" id="IPR024361">
    <property type="entry name" value="BACON"/>
</dbReference>
<dbReference type="InterPro" id="IPR013783">
    <property type="entry name" value="Ig-like_fold"/>
</dbReference>
<organism evidence="4 5">
    <name type="scientific">Gelidibacter salicanalis</name>
    <dbReference type="NCBI Taxonomy" id="291193"/>
    <lineage>
        <taxon>Bacteria</taxon>
        <taxon>Pseudomonadati</taxon>
        <taxon>Bacteroidota</taxon>
        <taxon>Flavobacteriia</taxon>
        <taxon>Flavobacteriales</taxon>
        <taxon>Flavobacteriaceae</taxon>
        <taxon>Gelidibacter</taxon>
    </lineage>
</organism>
<keyword evidence="5" id="KW-1185">Reference proteome</keyword>
<dbReference type="CDD" id="cd08023">
    <property type="entry name" value="GH16_laminarinase_like"/>
    <property type="match status" value="1"/>
</dbReference>
<dbReference type="SUPFAM" id="SSF49899">
    <property type="entry name" value="Concanavalin A-like lectins/glucanases"/>
    <property type="match status" value="1"/>
</dbReference>
<dbReference type="Proteomes" id="UP000662373">
    <property type="component" value="Unassembled WGS sequence"/>
</dbReference>
<evidence type="ECO:0000259" key="3">
    <source>
        <dbReference type="PROSITE" id="PS51762"/>
    </source>
</evidence>
<dbReference type="GO" id="GO:0004553">
    <property type="term" value="F:hydrolase activity, hydrolyzing O-glycosyl compounds"/>
    <property type="evidence" value="ECO:0007669"/>
    <property type="project" value="InterPro"/>
</dbReference>
<dbReference type="RefSeq" id="WP_199597314.1">
    <property type="nucleotide sequence ID" value="NZ_JAEHJZ010000005.1"/>
</dbReference>
<name>A0A934KSD2_9FLAO</name>
<dbReference type="InterPro" id="IPR013320">
    <property type="entry name" value="ConA-like_dom_sf"/>
</dbReference>
<feature type="signal peptide" evidence="2">
    <location>
        <begin position="1"/>
        <end position="22"/>
    </location>
</feature>
<feature type="domain" description="GH16" evidence="3">
    <location>
        <begin position="397"/>
        <end position="692"/>
    </location>
</feature>
<dbReference type="GO" id="GO:0005975">
    <property type="term" value="P:carbohydrate metabolic process"/>
    <property type="evidence" value="ECO:0007669"/>
    <property type="project" value="InterPro"/>
</dbReference>
<keyword evidence="2" id="KW-0732">Signal</keyword>
<accession>A0A934KSD2</accession>
<dbReference type="PROSITE" id="PS51762">
    <property type="entry name" value="GH16_2"/>
    <property type="match status" value="1"/>
</dbReference>
<proteinExistence type="inferred from homology"/>
<dbReference type="Gene3D" id="2.60.120.200">
    <property type="match status" value="1"/>
</dbReference>
<gene>
    <name evidence="4" type="ORF">JEM65_04040</name>
</gene>
<sequence length="705" mass="78611">MKQQQFFKLIFILVAVFSVLLACDNDDDSNEKNRSPYFDISTIYFSETDILGIQQDSMKVEIKTNSYWEVTKGENSEWLSITPNKGTGDNVVRVLSKPNAVISERSSWVYFTAYQLKDSIKVTQKGKDLALSQSEFDNVAAEENKLLFNVESNKDWKAVVDDSSTWLSLNNLEGEKGMTAMELTVSINEDIEVRKDSILFITKDNNPDSRVWLKVTQIGSVIPDPSIVIESDAANVSAETGKFDLKFLSNIDWEISSETPEVTFSSSEGTSSEVSQTVTITYPENTNSEAKSIDLVLKGKAPNDGLQKTFQITQSGVVAAGIMVKESTIEIDGKNQVFTIEVTSSNVGWKAVSKDSRFVITENASGAATSTPVLISVNTSDNKTLNSLSGTIEIQKEDDANVKTEVFIKQGLHPMNDETLVYSDPAKTAAQLTLDRGVAHPSQENWKFWNAHEFTSNSTGFWNFDTKLSMTHAKFNDDMRVIDNGTLKLKTRKLAAPTTNKYGDPAEYETAALYSKRHDQGGVKWVKFTTNMRVEVRYKNSGKQGFNEAVWFMGQSNYDAQKIPWPTCGEIDLTEAPFKNEAHFALHTENFSASTNNAEAASVKIADETKWNIYWVEILEDRIIGGINGHQYFEHVRGEGGNNDWPWDNPAGMMLIITPGIGGWTGVMPNMSAGEEAVMELDWIRVYTNSNFNESSQLGHDGKFY</sequence>
<dbReference type="InterPro" id="IPR000757">
    <property type="entry name" value="Beta-glucanase-like"/>
</dbReference>
<comment type="caution">
    <text evidence="4">The sequence shown here is derived from an EMBL/GenBank/DDBJ whole genome shotgun (WGS) entry which is preliminary data.</text>
</comment>
<protein>
    <recommendedName>
        <fullName evidence="3">GH16 domain-containing protein</fullName>
    </recommendedName>
</protein>
<comment type="similarity">
    <text evidence="1">Belongs to the glycosyl hydrolase 16 family.</text>
</comment>